<comment type="caution">
    <text evidence="1">The sequence shown here is derived from an EMBL/GenBank/DDBJ whole genome shotgun (WGS) entry which is preliminary data.</text>
</comment>
<keyword evidence="2" id="KW-1185">Reference proteome</keyword>
<protein>
    <submittedName>
        <fullName evidence="1">Uncharacterized protein</fullName>
    </submittedName>
</protein>
<name>A0ABT3X7B9_9BACL</name>
<dbReference type="Proteomes" id="UP001208017">
    <property type="component" value="Unassembled WGS sequence"/>
</dbReference>
<proteinExistence type="predicted"/>
<organism evidence="1 2">
    <name type="scientific">Tumebacillus lacus</name>
    <dbReference type="NCBI Taxonomy" id="2995335"/>
    <lineage>
        <taxon>Bacteria</taxon>
        <taxon>Bacillati</taxon>
        <taxon>Bacillota</taxon>
        <taxon>Bacilli</taxon>
        <taxon>Bacillales</taxon>
        <taxon>Alicyclobacillaceae</taxon>
        <taxon>Tumebacillus</taxon>
    </lineage>
</organism>
<accession>A0ABT3X7B9</accession>
<evidence type="ECO:0000313" key="2">
    <source>
        <dbReference type="Proteomes" id="UP001208017"/>
    </source>
</evidence>
<gene>
    <name evidence="1" type="ORF">OS242_18210</name>
</gene>
<sequence length="302" mass="34178">MTINETYLELGLHALGRSDEINPGWFGGHFGAALLAAYYMNQEYDLPDHVRSGLKRMADQFIARSPRLFVPYENETPDPALLNRIIEGLRANAARLSNSGHGLAYGFLALKAFTDRPDLLLPSIVTGFFNTLLDSSQGSGNRYFGLDDYSAYTLKQVTDIPEYRSLDDLGARALTECLRIIPSATIDGKRYHFTGEVEHGLTHAQALYEFARLGYPELTESGMNNHRIQMQLNRRIPEEYLHTEITDPPFETLFAPDYWSQVYNDPHALKVPYAALYLIRKLPVDQQPAAERNVCKILCQMN</sequence>
<dbReference type="EMBL" id="JAPMLT010000013">
    <property type="protein sequence ID" value="MCX7571883.1"/>
    <property type="molecule type" value="Genomic_DNA"/>
</dbReference>
<reference evidence="1 2" key="1">
    <citation type="submission" date="2022-11" db="EMBL/GenBank/DDBJ databases">
        <title>Study of microbial diversity in lake waters.</title>
        <authorList>
            <person name="Zhang J."/>
        </authorList>
    </citation>
    <scope>NUCLEOTIDE SEQUENCE [LARGE SCALE GENOMIC DNA]</scope>
    <source>
        <strain evidence="1 2">DT12</strain>
    </source>
</reference>
<evidence type="ECO:0000313" key="1">
    <source>
        <dbReference type="EMBL" id="MCX7571883.1"/>
    </source>
</evidence>
<dbReference type="RefSeq" id="WP_267153128.1">
    <property type="nucleotide sequence ID" value="NZ_JAPMLT010000013.1"/>
</dbReference>